<feature type="non-terminal residue" evidence="2">
    <location>
        <position position="1"/>
    </location>
</feature>
<dbReference type="Proteomes" id="UP000287651">
    <property type="component" value="Unassembled WGS sequence"/>
</dbReference>
<proteinExistence type="predicted"/>
<accession>A0A426Y5U1</accession>
<name>A0A426Y5U1_ENSVE</name>
<dbReference type="AlphaFoldDB" id="A0A426Y5U1"/>
<dbReference type="EMBL" id="AMZH03014883">
    <property type="protein sequence ID" value="RRT46891.1"/>
    <property type="molecule type" value="Genomic_DNA"/>
</dbReference>
<reference evidence="2 3" key="1">
    <citation type="journal article" date="2014" name="Agronomy (Basel)">
        <title>A Draft Genome Sequence for Ensete ventricosum, the Drought-Tolerant Tree Against Hunger.</title>
        <authorList>
            <person name="Harrison J."/>
            <person name="Moore K.A."/>
            <person name="Paszkiewicz K."/>
            <person name="Jones T."/>
            <person name="Grant M."/>
            <person name="Ambacheew D."/>
            <person name="Muzemil S."/>
            <person name="Studholme D.J."/>
        </authorList>
    </citation>
    <scope>NUCLEOTIDE SEQUENCE [LARGE SCALE GENOMIC DNA]</scope>
</reference>
<feature type="compositionally biased region" description="Basic and acidic residues" evidence="1">
    <location>
        <begin position="64"/>
        <end position="80"/>
    </location>
</feature>
<protein>
    <submittedName>
        <fullName evidence="2">Uncharacterized protein</fullName>
    </submittedName>
</protein>
<sequence>HHLQDASFSRALGTRGEDGASAAAAREFSEESTSSSSAMVSRVAWTCRVVPAMNRHGATAENGALRDRGEPRATSKKKEANCTPAIVLELSRDLRDRLLVAPRRREDLYREEVTLMHSNHAFYIKSAKPSSSHFCNTISRQSKGAVVGLEGFKESSFPDCD</sequence>
<feature type="compositionally biased region" description="Low complexity" evidence="1">
    <location>
        <begin position="20"/>
        <end position="33"/>
    </location>
</feature>
<feature type="region of interest" description="Disordered" evidence="1">
    <location>
        <begin position="1"/>
        <end position="33"/>
    </location>
</feature>
<comment type="caution">
    <text evidence="2">The sequence shown here is derived from an EMBL/GenBank/DDBJ whole genome shotgun (WGS) entry which is preliminary data.</text>
</comment>
<evidence type="ECO:0000313" key="2">
    <source>
        <dbReference type="EMBL" id="RRT46891.1"/>
    </source>
</evidence>
<gene>
    <name evidence="2" type="ORF">B296_00038537</name>
</gene>
<organism evidence="2 3">
    <name type="scientific">Ensete ventricosum</name>
    <name type="common">Abyssinian banana</name>
    <name type="synonym">Musa ensete</name>
    <dbReference type="NCBI Taxonomy" id="4639"/>
    <lineage>
        <taxon>Eukaryota</taxon>
        <taxon>Viridiplantae</taxon>
        <taxon>Streptophyta</taxon>
        <taxon>Embryophyta</taxon>
        <taxon>Tracheophyta</taxon>
        <taxon>Spermatophyta</taxon>
        <taxon>Magnoliopsida</taxon>
        <taxon>Liliopsida</taxon>
        <taxon>Zingiberales</taxon>
        <taxon>Musaceae</taxon>
        <taxon>Ensete</taxon>
    </lineage>
</organism>
<evidence type="ECO:0000256" key="1">
    <source>
        <dbReference type="SAM" id="MobiDB-lite"/>
    </source>
</evidence>
<feature type="region of interest" description="Disordered" evidence="1">
    <location>
        <begin position="56"/>
        <end position="80"/>
    </location>
</feature>
<evidence type="ECO:0000313" key="3">
    <source>
        <dbReference type="Proteomes" id="UP000287651"/>
    </source>
</evidence>